<dbReference type="AlphaFoldDB" id="A0A327QVD1"/>
<dbReference type="Pfam" id="PF01979">
    <property type="entry name" value="Amidohydro_1"/>
    <property type="match status" value="1"/>
</dbReference>
<feature type="domain" description="Amidohydrolase-related" evidence="2">
    <location>
        <begin position="75"/>
        <end position="411"/>
    </location>
</feature>
<dbReference type="GO" id="GO:0016810">
    <property type="term" value="F:hydrolase activity, acting on carbon-nitrogen (but not peptide) bonds"/>
    <property type="evidence" value="ECO:0007669"/>
    <property type="project" value="InterPro"/>
</dbReference>
<dbReference type="Gene3D" id="1.20.58.520">
    <property type="entry name" value="Amidohydrolase"/>
    <property type="match status" value="1"/>
</dbReference>
<accession>A0A327QVD1</accession>
<reference evidence="3 4" key="1">
    <citation type="submission" date="2018-06" db="EMBL/GenBank/DDBJ databases">
        <title>Genomic Encyclopedia of Archaeal and Bacterial Type Strains, Phase II (KMG-II): from individual species to whole genera.</title>
        <authorList>
            <person name="Goeker M."/>
        </authorList>
    </citation>
    <scope>NUCLEOTIDE SEQUENCE [LARGE SCALE GENOMIC DNA]</scope>
    <source>
        <strain evidence="3 4">DSM 23857</strain>
    </source>
</reference>
<evidence type="ECO:0000259" key="2">
    <source>
        <dbReference type="Pfam" id="PF01979"/>
    </source>
</evidence>
<dbReference type="SUPFAM" id="SSF51338">
    <property type="entry name" value="Composite domain of metallo-dependent hydrolases"/>
    <property type="match status" value="1"/>
</dbReference>
<evidence type="ECO:0000256" key="1">
    <source>
        <dbReference type="SAM" id="SignalP"/>
    </source>
</evidence>
<dbReference type="OrthoDB" id="9797498at2"/>
<dbReference type="Proteomes" id="UP000249547">
    <property type="component" value="Unassembled WGS sequence"/>
</dbReference>
<feature type="signal peptide" evidence="1">
    <location>
        <begin position="1"/>
        <end position="21"/>
    </location>
</feature>
<keyword evidence="1" id="KW-0732">Signal</keyword>
<dbReference type="Gene3D" id="2.30.40.10">
    <property type="entry name" value="Urease, subunit C, domain 1"/>
    <property type="match status" value="1"/>
</dbReference>
<gene>
    <name evidence="3" type="ORF">LX64_00978</name>
</gene>
<protein>
    <submittedName>
        <fullName evidence="3">Imidazolonepropionase-like amidohydrolase</fullName>
    </submittedName>
</protein>
<evidence type="ECO:0000313" key="4">
    <source>
        <dbReference type="Proteomes" id="UP000249547"/>
    </source>
</evidence>
<sequence length="419" mass="45971">MKRKHLLLALACLAIMHKAQSQTLLKNATIINGDATIQPRKGAIYINNGKITNIVYGKKNIPTKGYKVIDCDGKYVTPGLTDAHMHLATGDLRNLDTAMKKTDALLLNMLYHGITTVRDMAGDGSYLANYKQRINKKELPAPSIFYAAQFAGSHYWELINRGSKQSKDGNTPWYRSIDANTNIAKAVAEAKGYGATGIKVYNDLTKDQIARITTEANKQGLKIWSHAAVFPAKPMDVAKLSVSSMSHAADMAFDQLPGDTIEISAAWRSVYKNFTLDTAHLVVLLQQMKANGVFLDPTVFHATNNKLTYAQTVVRLAHQVGVQIVVGTDWVYPEGPGEVPLEDEMKTLANKCNLSNSYIIQAATLNAARVIGLKDRGQVMKGNIADLLIVAEDPNTQLSTLFRPLLVIKEGVLHTPNKL</sequence>
<keyword evidence="4" id="KW-1185">Reference proteome</keyword>
<dbReference type="Gene3D" id="3.40.50.10910">
    <property type="entry name" value="Amidohydrolase"/>
    <property type="match status" value="1"/>
</dbReference>
<evidence type="ECO:0000313" key="3">
    <source>
        <dbReference type="EMBL" id="RAJ08330.1"/>
    </source>
</evidence>
<dbReference type="InterPro" id="IPR032466">
    <property type="entry name" value="Metal_Hydrolase"/>
</dbReference>
<comment type="caution">
    <text evidence="3">The sequence shown here is derived from an EMBL/GenBank/DDBJ whole genome shotgun (WGS) entry which is preliminary data.</text>
</comment>
<organism evidence="3 4">
    <name type="scientific">Chitinophaga skermanii</name>
    <dbReference type="NCBI Taxonomy" id="331697"/>
    <lineage>
        <taxon>Bacteria</taxon>
        <taxon>Pseudomonadati</taxon>
        <taxon>Bacteroidota</taxon>
        <taxon>Chitinophagia</taxon>
        <taxon>Chitinophagales</taxon>
        <taxon>Chitinophagaceae</taxon>
        <taxon>Chitinophaga</taxon>
    </lineage>
</organism>
<dbReference type="PANTHER" id="PTHR43135">
    <property type="entry name" value="ALPHA-D-RIBOSE 1-METHYLPHOSPHONATE 5-TRIPHOSPHATE DIPHOSPHATASE"/>
    <property type="match status" value="1"/>
</dbReference>
<dbReference type="InterPro" id="IPR011059">
    <property type="entry name" value="Metal-dep_hydrolase_composite"/>
</dbReference>
<dbReference type="EMBL" id="QLLL01000002">
    <property type="protein sequence ID" value="RAJ08330.1"/>
    <property type="molecule type" value="Genomic_DNA"/>
</dbReference>
<dbReference type="PANTHER" id="PTHR43135:SF3">
    <property type="entry name" value="ALPHA-D-RIBOSE 1-METHYLPHOSPHONATE 5-TRIPHOSPHATE DIPHOSPHATASE"/>
    <property type="match status" value="1"/>
</dbReference>
<dbReference type="InterPro" id="IPR006680">
    <property type="entry name" value="Amidohydro-rel"/>
</dbReference>
<dbReference type="Gene3D" id="3.30.110.90">
    <property type="entry name" value="Amidohydrolase"/>
    <property type="match status" value="1"/>
</dbReference>
<dbReference type="SUPFAM" id="SSF51556">
    <property type="entry name" value="Metallo-dependent hydrolases"/>
    <property type="match status" value="1"/>
</dbReference>
<dbReference type="InterPro" id="IPR051781">
    <property type="entry name" value="Metallo-dep_Hydrolase"/>
</dbReference>
<proteinExistence type="predicted"/>
<feature type="chain" id="PRO_5016311680" evidence="1">
    <location>
        <begin position="22"/>
        <end position="419"/>
    </location>
</feature>
<name>A0A327QVD1_9BACT</name>
<dbReference type="RefSeq" id="WP_111596491.1">
    <property type="nucleotide sequence ID" value="NZ_QLLL01000002.1"/>
</dbReference>
<keyword evidence="3" id="KW-0378">Hydrolase</keyword>